<dbReference type="KEGG" id="plv:ERIC2_c34870"/>
<accession>V9W840</accession>
<evidence type="ECO:0000313" key="3">
    <source>
        <dbReference type="Proteomes" id="UP000029431"/>
    </source>
</evidence>
<gene>
    <name evidence="2" type="ORF">ERIC2_c34870</name>
</gene>
<keyword evidence="1" id="KW-1133">Transmembrane helix</keyword>
<feature type="transmembrane region" description="Helical" evidence="1">
    <location>
        <begin position="7"/>
        <end position="26"/>
    </location>
</feature>
<name>V9W840_9BACL</name>
<dbReference type="AlphaFoldDB" id="V9W840"/>
<dbReference type="Proteomes" id="UP000029431">
    <property type="component" value="Chromosome"/>
</dbReference>
<feature type="transmembrane region" description="Helical" evidence="1">
    <location>
        <begin position="46"/>
        <end position="77"/>
    </location>
</feature>
<organism evidence="2 3">
    <name type="scientific">Paenibacillus larvae subsp. larvae DSM 25430</name>
    <dbReference type="NCBI Taxonomy" id="697284"/>
    <lineage>
        <taxon>Bacteria</taxon>
        <taxon>Bacillati</taxon>
        <taxon>Bacillota</taxon>
        <taxon>Bacilli</taxon>
        <taxon>Bacillales</taxon>
        <taxon>Paenibacillaceae</taxon>
        <taxon>Paenibacillus</taxon>
    </lineage>
</organism>
<dbReference type="EMBL" id="CP003355">
    <property type="protein sequence ID" value="AHD07216.1"/>
    <property type="molecule type" value="Genomic_DNA"/>
</dbReference>
<keyword evidence="3" id="KW-1185">Reference proteome</keyword>
<protein>
    <submittedName>
        <fullName evidence="2">Uncharacterized protein</fullName>
    </submittedName>
</protein>
<proteinExistence type="predicted"/>
<evidence type="ECO:0000313" key="2">
    <source>
        <dbReference type="EMBL" id="AHD07216.1"/>
    </source>
</evidence>
<dbReference type="HOGENOM" id="CLU_2155842_0_0_9"/>
<keyword evidence="1" id="KW-0812">Transmembrane</keyword>
<dbReference type="RefSeq" id="WP_024095170.1">
    <property type="nucleotide sequence ID" value="NC_023134.1"/>
</dbReference>
<sequence length="111" mass="12594">MKKYKTAFFLILFLNILTTIVINSTARKSEIFNEAITKGISLTHNQMTVVAMVSSIFTVFLLSVFLILARLLLILMFKIVFKKGDRKLINEIYVVSVGSKLKLSPYNCVKS</sequence>
<keyword evidence="1" id="KW-0472">Membrane</keyword>
<evidence type="ECO:0000256" key="1">
    <source>
        <dbReference type="SAM" id="Phobius"/>
    </source>
</evidence>
<reference evidence="2 3" key="1">
    <citation type="journal article" date="2014" name="PLoS ONE">
        <title>How to Kill the Honey Bee Larva: Genomic Potential and Virulence Mechanisms of Paenibacillus larvae.</title>
        <authorList>
            <person name="Djukic M."/>
            <person name="Brzuszkiewicz E."/>
            <person name="Funfhaus A."/>
            <person name="Voss J."/>
            <person name="Gollnow K."/>
            <person name="Poppinga L."/>
            <person name="Liesegang H."/>
            <person name="Garcia-Gonzalez E."/>
            <person name="Genersch E."/>
            <person name="Daniel R."/>
        </authorList>
    </citation>
    <scope>NUCLEOTIDE SEQUENCE [LARGE SCALE GENOMIC DNA]</scope>
    <source>
        <strain evidence="2 3">DSM 25430</strain>
    </source>
</reference>